<keyword evidence="4 5" id="KW-0119">Carbohydrate metabolism</keyword>
<feature type="binding site" evidence="7">
    <location>
        <position position="248"/>
    </location>
    <ligand>
        <name>substrate</name>
    </ligand>
</feature>
<dbReference type="InterPro" id="IPR003764">
    <property type="entry name" value="GlcNAc_6-P_deAcase"/>
</dbReference>
<dbReference type="RefSeq" id="WP_114187480.1">
    <property type="nucleotide sequence ID" value="NZ_BJYU01000044.1"/>
</dbReference>
<comment type="cofactor">
    <cofactor evidence="8">
        <name>a divalent metal cation</name>
        <dbReference type="ChEBI" id="CHEBI:60240"/>
    </cofactor>
    <text evidence="8">Binds 1 divalent metal cation per subunit.</text>
</comment>
<evidence type="ECO:0000256" key="2">
    <source>
        <dbReference type="ARBA" id="ARBA00022723"/>
    </source>
</evidence>
<dbReference type="PANTHER" id="PTHR11113">
    <property type="entry name" value="N-ACETYLGLUCOSAMINE-6-PHOSPHATE DEACETYLASE"/>
    <property type="match status" value="1"/>
</dbReference>
<evidence type="ECO:0000256" key="3">
    <source>
        <dbReference type="ARBA" id="ARBA00022801"/>
    </source>
</evidence>
<evidence type="ECO:0000256" key="6">
    <source>
        <dbReference type="PIRSR" id="PIRSR038994-1"/>
    </source>
</evidence>
<comment type="caution">
    <text evidence="10">The sequence shown here is derived from an EMBL/GenBank/DDBJ whole genome shotgun (WGS) entry which is preliminary data.</text>
</comment>
<feature type="binding site" evidence="7">
    <location>
        <begin position="304"/>
        <end position="306"/>
    </location>
    <ligand>
        <name>substrate</name>
    </ligand>
</feature>
<dbReference type="PANTHER" id="PTHR11113:SF14">
    <property type="entry name" value="N-ACETYLGLUCOSAMINE-6-PHOSPHATE DEACETYLASE"/>
    <property type="match status" value="1"/>
</dbReference>
<dbReference type="SUPFAM" id="SSF51556">
    <property type="entry name" value="Metallo-dependent hydrolases"/>
    <property type="match status" value="1"/>
</dbReference>
<dbReference type="EMBL" id="BJYU01000044">
    <property type="protein sequence ID" value="GEO15568.1"/>
    <property type="molecule type" value="Genomic_DNA"/>
</dbReference>
<evidence type="ECO:0000313" key="11">
    <source>
        <dbReference type="Proteomes" id="UP000321085"/>
    </source>
</evidence>
<feature type="binding site" evidence="8">
    <location>
        <position position="213"/>
    </location>
    <ligand>
        <name>Zn(2+)</name>
        <dbReference type="ChEBI" id="CHEBI:29105"/>
    </ligand>
</feature>
<evidence type="ECO:0000313" key="10">
    <source>
        <dbReference type="EMBL" id="GEO15568.1"/>
    </source>
</evidence>
<proteinExistence type="inferred from homology"/>
<name>A0A512BUC0_9HYPH</name>
<dbReference type="Gene3D" id="3.20.20.140">
    <property type="entry name" value="Metal-dependent hydrolases"/>
    <property type="match status" value="1"/>
</dbReference>
<dbReference type="Proteomes" id="UP000321085">
    <property type="component" value="Unassembled WGS sequence"/>
</dbReference>
<accession>A0A512BUC0</accession>
<dbReference type="InterPro" id="IPR032466">
    <property type="entry name" value="Metal_Hydrolase"/>
</dbReference>
<feature type="binding site" evidence="7">
    <location>
        <begin position="216"/>
        <end position="217"/>
    </location>
    <ligand>
        <name>substrate</name>
    </ligand>
</feature>
<dbReference type="Pfam" id="PF01979">
    <property type="entry name" value="Amidohydro_1"/>
    <property type="match status" value="1"/>
</dbReference>
<sequence>MTFALTGARVFDGNHILEVHAVVVREGRIVGLAHEKDLGAGIEQRRVDGLLAPGFIDVQVNGGGGVLYNDIRTVEGLQTIAEAHRRYGTVGLLPTFITDTRERMAEAVDAMRQALAMGVPGVLGIHVEGPFINPERKGVHNPDYMRPLDDEDIAILTSLKEGRTLVTLAPERISMEAVSRLAASGVLVCAGHTAGDYATIMEACRNGLRGFTHLFNAMPPLAGRDPGPVGAALDSNGTWCGLIVDGHHVSDAALRIAIAAKGTDHMMLVTDAMSVTGTDLTSFELHGRTIYRRDGKLTTANGTLAGSDLDMASAVRNSVNRLGLGLPDVLRMASLVPATFLRLDHELGRIAAGYRASLVLLDEGLHVRQTWIDGESD</sequence>
<evidence type="ECO:0000259" key="9">
    <source>
        <dbReference type="Pfam" id="PF01979"/>
    </source>
</evidence>
<feature type="binding site" evidence="7">
    <location>
        <position position="224"/>
    </location>
    <ligand>
        <name>substrate</name>
    </ligand>
</feature>
<dbReference type="OrthoDB" id="9776488at2"/>
<evidence type="ECO:0000256" key="1">
    <source>
        <dbReference type="ARBA" id="ARBA00010716"/>
    </source>
</evidence>
<protein>
    <submittedName>
        <fullName evidence="10">N-acetylglucosamine-6-phosphate deacetylase</fullName>
    </submittedName>
</protein>
<evidence type="ECO:0000256" key="7">
    <source>
        <dbReference type="PIRSR" id="PIRSR038994-2"/>
    </source>
</evidence>
<evidence type="ECO:0000256" key="8">
    <source>
        <dbReference type="PIRSR" id="PIRSR038994-3"/>
    </source>
</evidence>
<dbReference type="SUPFAM" id="SSF51338">
    <property type="entry name" value="Composite domain of metallo-dependent hydrolases"/>
    <property type="match status" value="1"/>
</dbReference>
<keyword evidence="11" id="KW-1185">Reference proteome</keyword>
<feature type="binding site" evidence="7">
    <location>
        <position position="139"/>
    </location>
    <ligand>
        <name>substrate</name>
    </ligand>
</feature>
<dbReference type="FunFam" id="3.20.20.140:FF:000004">
    <property type="entry name" value="N-acetylglucosamine-6-phosphate deacetylase"/>
    <property type="match status" value="1"/>
</dbReference>
<organism evidence="10 11">
    <name type="scientific">Microvirga aerophila</name>
    <dbReference type="NCBI Taxonomy" id="670291"/>
    <lineage>
        <taxon>Bacteria</taxon>
        <taxon>Pseudomonadati</taxon>
        <taxon>Pseudomonadota</taxon>
        <taxon>Alphaproteobacteria</taxon>
        <taxon>Hyphomicrobiales</taxon>
        <taxon>Methylobacteriaceae</taxon>
        <taxon>Microvirga</taxon>
    </lineage>
</organism>
<reference evidence="10 11" key="1">
    <citation type="submission" date="2019-07" db="EMBL/GenBank/DDBJ databases">
        <title>Whole genome shotgun sequence of Microvirga aerophila NBRC 106136.</title>
        <authorList>
            <person name="Hosoyama A."/>
            <person name="Uohara A."/>
            <person name="Ohji S."/>
            <person name="Ichikawa N."/>
        </authorList>
    </citation>
    <scope>NUCLEOTIDE SEQUENCE [LARGE SCALE GENOMIC DNA]</scope>
    <source>
        <strain evidence="10 11">NBRC 106136</strain>
    </source>
</reference>
<dbReference type="Pfam" id="PF22643">
    <property type="entry name" value="NagA_N"/>
    <property type="match status" value="1"/>
</dbReference>
<keyword evidence="3 5" id="KW-0378">Hydrolase</keyword>
<dbReference type="AlphaFoldDB" id="A0A512BUC0"/>
<dbReference type="GO" id="GO:0006046">
    <property type="term" value="P:N-acetylglucosamine catabolic process"/>
    <property type="evidence" value="ECO:0007669"/>
    <property type="project" value="TreeGrafter"/>
</dbReference>
<gene>
    <name evidence="10" type="ORF">MAE02_32640</name>
</gene>
<dbReference type="CDD" id="cd00854">
    <property type="entry name" value="NagA"/>
    <property type="match status" value="1"/>
</dbReference>
<dbReference type="GO" id="GO:0008448">
    <property type="term" value="F:N-acetylglucosamine-6-phosphate deacetylase activity"/>
    <property type="evidence" value="ECO:0007669"/>
    <property type="project" value="InterPro"/>
</dbReference>
<dbReference type="Gene3D" id="2.30.40.10">
    <property type="entry name" value="Urease, subunit C, domain 1"/>
    <property type="match status" value="1"/>
</dbReference>
<evidence type="ECO:0000256" key="4">
    <source>
        <dbReference type="ARBA" id="ARBA00023277"/>
    </source>
</evidence>
<feature type="active site" description="Proton donor/acceptor" evidence="6">
    <location>
        <position position="271"/>
    </location>
</feature>
<dbReference type="PIRSF" id="PIRSF038994">
    <property type="entry name" value="NagA"/>
    <property type="match status" value="1"/>
</dbReference>
<feature type="binding site" evidence="8">
    <location>
        <position position="128"/>
    </location>
    <ligand>
        <name>Zn(2+)</name>
        <dbReference type="ChEBI" id="CHEBI:29105"/>
    </ligand>
</feature>
<keyword evidence="2 8" id="KW-0479">Metal-binding</keyword>
<dbReference type="InterPro" id="IPR006680">
    <property type="entry name" value="Amidohydro-rel"/>
</dbReference>
<feature type="binding site" evidence="8">
    <location>
        <position position="192"/>
    </location>
    <ligand>
        <name>Zn(2+)</name>
        <dbReference type="ChEBI" id="CHEBI:29105"/>
    </ligand>
</feature>
<comment type="similarity">
    <text evidence="1 5">Belongs to the metallo-dependent hydrolases superfamily. NagA family.</text>
</comment>
<dbReference type="InterPro" id="IPR011059">
    <property type="entry name" value="Metal-dep_hydrolase_composite"/>
</dbReference>
<dbReference type="GO" id="GO:0046872">
    <property type="term" value="F:metal ion binding"/>
    <property type="evidence" value="ECO:0007669"/>
    <property type="project" value="UniProtKB-KW"/>
</dbReference>
<dbReference type="NCBIfam" id="TIGR00221">
    <property type="entry name" value="nagA"/>
    <property type="match status" value="1"/>
</dbReference>
<feature type="domain" description="Amidohydrolase-related" evidence="9">
    <location>
        <begin position="51"/>
        <end position="375"/>
    </location>
</feature>
<evidence type="ECO:0000256" key="5">
    <source>
        <dbReference type="PIRNR" id="PIRNR038994"/>
    </source>
</evidence>